<dbReference type="EMBL" id="GBRD01013705">
    <property type="protein sequence ID" value="JAG52121.1"/>
    <property type="molecule type" value="Transcribed_RNA"/>
</dbReference>
<organism evidence="1">
    <name type="scientific">Lygus hesperus</name>
    <name type="common">Western plant bug</name>
    <dbReference type="NCBI Taxonomy" id="30085"/>
    <lineage>
        <taxon>Eukaryota</taxon>
        <taxon>Metazoa</taxon>
        <taxon>Ecdysozoa</taxon>
        <taxon>Arthropoda</taxon>
        <taxon>Hexapoda</taxon>
        <taxon>Insecta</taxon>
        <taxon>Pterygota</taxon>
        <taxon>Neoptera</taxon>
        <taxon>Paraneoptera</taxon>
        <taxon>Hemiptera</taxon>
        <taxon>Heteroptera</taxon>
        <taxon>Panheteroptera</taxon>
        <taxon>Cimicomorpha</taxon>
        <taxon>Miridae</taxon>
        <taxon>Mirini</taxon>
        <taxon>Lygus</taxon>
    </lineage>
</organism>
<dbReference type="PANTHER" id="PTHR33327:SF3">
    <property type="entry name" value="RNA-DIRECTED DNA POLYMERASE"/>
    <property type="match status" value="1"/>
</dbReference>
<sequence length="170" mass="19120">AFSDSEESKLRQLLGDLELGDQKPSHLWRRMKDLANGRMPDDVLRSLWLQRLPLSARTVLASSKEAIDSMIVMADRIVEIAHPSHNVHAVNAVPSEFSRLVAAVEALTAKVERLEVSALQVNQPGRSRSRSRSRFDPTLPPSVEGWCVYHSYFKDKAHRCVAPCSYKKSN</sequence>
<reference evidence="1" key="1">
    <citation type="submission" date="2014-09" db="EMBL/GenBank/DDBJ databases">
        <authorList>
            <person name="Magalhaes I.L.F."/>
            <person name="Oliveira U."/>
            <person name="Santos F.R."/>
            <person name="Vidigal T.H.D.A."/>
            <person name="Brescovit A.D."/>
            <person name="Santos A.J."/>
        </authorList>
    </citation>
    <scope>NUCLEOTIDE SEQUENCE</scope>
</reference>
<proteinExistence type="predicted"/>
<name>A0A0K8SFQ4_LYGHE</name>
<protein>
    <submittedName>
        <fullName evidence="1">Uncharacterized protein</fullName>
    </submittedName>
</protein>
<dbReference type="PANTHER" id="PTHR33327">
    <property type="entry name" value="ENDONUCLEASE"/>
    <property type="match status" value="1"/>
</dbReference>
<evidence type="ECO:0000313" key="1">
    <source>
        <dbReference type="EMBL" id="JAG52121.1"/>
    </source>
</evidence>
<accession>A0A0K8SFQ4</accession>
<feature type="non-terminal residue" evidence="1">
    <location>
        <position position="1"/>
    </location>
</feature>
<dbReference type="AlphaFoldDB" id="A0A0K8SFQ4"/>